<dbReference type="EMBL" id="RBNS01000210">
    <property type="protein sequence ID" value="RML51735.1"/>
    <property type="molecule type" value="Genomic_DNA"/>
</dbReference>
<proteinExistence type="predicted"/>
<accession>A0A3M2WKH0</accession>
<comment type="caution">
    <text evidence="1">The sequence shown here is derived from an EMBL/GenBank/DDBJ whole genome shotgun (WGS) entry which is preliminary data.</text>
</comment>
<organism evidence="1 2">
    <name type="scientific">Pseudomonas amygdali pv. morsprunorum</name>
    <dbReference type="NCBI Taxonomy" id="129138"/>
    <lineage>
        <taxon>Bacteria</taxon>
        <taxon>Pseudomonadati</taxon>
        <taxon>Pseudomonadota</taxon>
        <taxon>Gammaproteobacteria</taxon>
        <taxon>Pseudomonadales</taxon>
        <taxon>Pseudomonadaceae</taxon>
        <taxon>Pseudomonas</taxon>
        <taxon>Pseudomonas amygdali</taxon>
    </lineage>
</organism>
<reference evidence="1 2" key="1">
    <citation type="submission" date="2018-08" db="EMBL/GenBank/DDBJ databases">
        <title>Recombination of ecologically and evolutionarily significant loci maintains genetic cohesion in the Pseudomonas syringae species complex.</title>
        <authorList>
            <person name="Dillon M."/>
            <person name="Thakur S."/>
            <person name="Almeida R.N.D."/>
            <person name="Weir B.S."/>
            <person name="Guttman D.S."/>
        </authorList>
    </citation>
    <scope>NUCLEOTIDE SEQUENCE [LARGE SCALE GENOMIC DNA]</scope>
    <source>
        <strain evidence="1 2">19322</strain>
    </source>
</reference>
<gene>
    <name evidence="1" type="ORF">ALQ94_102546</name>
</gene>
<evidence type="ECO:0000313" key="1">
    <source>
        <dbReference type="EMBL" id="RML51735.1"/>
    </source>
</evidence>
<name>A0A3M2WKH0_PSEA0</name>
<sequence>MGPFTLLPAGRGSGPGDASLVREDDVLGAAFSATIPAPSRTMRIAAPVAPTASGQNQKQRCITMSAERGHDSVFPDT</sequence>
<evidence type="ECO:0000313" key="2">
    <source>
        <dbReference type="Proteomes" id="UP000277952"/>
    </source>
</evidence>
<dbReference type="AlphaFoldDB" id="A0A3M2WKH0"/>
<protein>
    <submittedName>
        <fullName evidence="1">Uncharacterized protein</fullName>
    </submittedName>
</protein>
<dbReference type="Proteomes" id="UP000277952">
    <property type="component" value="Unassembled WGS sequence"/>
</dbReference>